<feature type="transmembrane region" description="Helical" evidence="1">
    <location>
        <begin position="106"/>
        <end position="126"/>
    </location>
</feature>
<keyword evidence="1" id="KW-0472">Membrane</keyword>
<evidence type="ECO:0000313" key="2">
    <source>
        <dbReference type="EMBL" id="MFD1203231.1"/>
    </source>
</evidence>
<evidence type="ECO:0000256" key="1">
    <source>
        <dbReference type="SAM" id="Phobius"/>
    </source>
</evidence>
<name>A0ABW3TR69_9MICO</name>
<dbReference type="RefSeq" id="WP_343962097.1">
    <property type="nucleotide sequence ID" value="NZ_BAAAKZ010000014.1"/>
</dbReference>
<feature type="transmembrane region" description="Helical" evidence="1">
    <location>
        <begin position="31"/>
        <end position="51"/>
    </location>
</feature>
<proteinExistence type="predicted"/>
<accession>A0ABW3TR69</accession>
<feature type="transmembrane region" description="Helical" evidence="1">
    <location>
        <begin position="146"/>
        <end position="164"/>
    </location>
</feature>
<dbReference type="EMBL" id="JBHTLY010000010">
    <property type="protein sequence ID" value="MFD1203231.1"/>
    <property type="molecule type" value="Genomic_DNA"/>
</dbReference>
<keyword evidence="1" id="KW-1133">Transmembrane helix</keyword>
<keyword evidence="3" id="KW-1185">Reference proteome</keyword>
<evidence type="ECO:0008006" key="4">
    <source>
        <dbReference type="Google" id="ProtNLM"/>
    </source>
</evidence>
<organism evidence="2 3">
    <name type="scientific">Leucobacter albus</name>
    <dbReference type="NCBI Taxonomy" id="272210"/>
    <lineage>
        <taxon>Bacteria</taxon>
        <taxon>Bacillati</taxon>
        <taxon>Actinomycetota</taxon>
        <taxon>Actinomycetes</taxon>
        <taxon>Micrococcales</taxon>
        <taxon>Microbacteriaceae</taxon>
        <taxon>Leucobacter</taxon>
    </lineage>
</organism>
<reference evidence="3" key="1">
    <citation type="journal article" date="2019" name="Int. J. Syst. Evol. Microbiol.">
        <title>The Global Catalogue of Microorganisms (GCM) 10K type strain sequencing project: providing services to taxonomists for standard genome sequencing and annotation.</title>
        <authorList>
            <consortium name="The Broad Institute Genomics Platform"/>
            <consortium name="The Broad Institute Genome Sequencing Center for Infectious Disease"/>
            <person name="Wu L."/>
            <person name="Ma J."/>
        </authorList>
    </citation>
    <scope>NUCLEOTIDE SEQUENCE [LARGE SCALE GENOMIC DNA]</scope>
    <source>
        <strain evidence="3">CCUG 50213</strain>
    </source>
</reference>
<sequence>MTQTTEVVGIGDRPGEPTIATPQWPGRDLVVLYRAVSVVLVAAAAGLLVWARYPWEYAEFTAAGLGAIAIGALWFVEPVAFTSGAARIAADPNVVRFVARPLGQRLLVCASLVFVLLGAAILLMLWSMAIAVDPTTGISAISFRSYALPLFGALCAVILVRTAVRARRVARGLTVDHLGVVAAWNGTVQRVAWDDMLSAGSGEGKMFGPTLWVLGHGARNDINVLTSVTGSDPAVLAAFVNHFRDHPADRALLSQPELAWERFRGSFAPGAGDVQA</sequence>
<keyword evidence="1" id="KW-0812">Transmembrane</keyword>
<gene>
    <name evidence="2" type="ORF">ACFQ3U_15145</name>
</gene>
<dbReference type="Proteomes" id="UP001597181">
    <property type="component" value="Unassembled WGS sequence"/>
</dbReference>
<protein>
    <recommendedName>
        <fullName evidence="4">PH (Pleckstrin Homology) domain-containing protein</fullName>
    </recommendedName>
</protein>
<feature type="transmembrane region" description="Helical" evidence="1">
    <location>
        <begin position="57"/>
        <end position="76"/>
    </location>
</feature>
<evidence type="ECO:0000313" key="3">
    <source>
        <dbReference type="Proteomes" id="UP001597181"/>
    </source>
</evidence>
<comment type="caution">
    <text evidence="2">The sequence shown here is derived from an EMBL/GenBank/DDBJ whole genome shotgun (WGS) entry which is preliminary data.</text>
</comment>